<organism evidence="2 3">
    <name type="scientific">Elasticomyces elasticus</name>
    <dbReference type="NCBI Taxonomy" id="574655"/>
    <lineage>
        <taxon>Eukaryota</taxon>
        <taxon>Fungi</taxon>
        <taxon>Dikarya</taxon>
        <taxon>Ascomycota</taxon>
        <taxon>Pezizomycotina</taxon>
        <taxon>Dothideomycetes</taxon>
        <taxon>Dothideomycetidae</taxon>
        <taxon>Mycosphaerellales</taxon>
        <taxon>Teratosphaeriaceae</taxon>
        <taxon>Elasticomyces</taxon>
    </lineage>
</organism>
<proteinExistence type="predicted"/>
<accession>A0AAN7ZQG5</accession>
<evidence type="ECO:0000256" key="1">
    <source>
        <dbReference type="SAM" id="MobiDB-lite"/>
    </source>
</evidence>
<sequence length="203" mass="21594">MTPTIRPKPTTWILRFKHHRTTVLLHVDPLQSLAAIRAELLKAVTQTNPSGRLNGHTIPQDTNEVLLARPSDSQDLSLGWESLEVHEVEGASREDGKGKGKAVVGGSTGGKRGSKDKLVDCPQAVGLQDGGVVAFKFRSELTAAARDEDEGIEVDEEDGGLDGETLVGEGAGAPEKWDVVVPTMEETYGDGPPRLPGNEVAEG</sequence>
<evidence type="ECO:0000313" key="3">
    <source>
        <dbReference type="Proteomes" id="UP001310594"/>
    </source>
</evidence>
<feature type="region of interest" description="Disordered" evidence="1">
    <location>
        <begin position="147"/>
        <end position="175"/>
    </location>
</feature>
<name>A0AAN7ZQG5_9PEZI</name>
<feature type="compositionally biased region" description="Basic and acidic residues" evidence="1">
    <location>
        <begin position="89"/>
        <end position="98"/>
    </location>
</feature>
<protein>
    <submittedName>
        <fullName evidence="2">Uncharacterized protein</fullName>
    </submittedName>
</protein>
<feature type="compositionally biased region" description="Acidic residues" evidence="1">
    <location>
        <begin position="147"/>
        <end position="161"/>
    </location>
</feature>
<reference evidence="2" key="1">
    <citation type="submission" date="2023-08" db="EMBL/GenBank/DDBJ databases">
        <title>Black Yeasts Isolated from many extreme environments.</title>
        <authorList>
            <person name="Coleine C."/>
            <person name="Stajich J.E."/>
            <person name="Selbmann L."/>
        </authorList>
    </citation>
    <scope>NUCLEOTIDE SEQUENCE</scope>
    <source>
        <strain evidence="2">CCFEE 5810</strain>
    </source>
</reference>
<comment type="caution">
    <text evidence="2">The sequence shown here is derived from an EMBL/GenBank/DDBJ whole genome shotgun (WGS) entry which is preliminary data.</text>
</comment>
<dbReference type="AlphaFoldDB" id="A0AAN7ZQG5"/>
<dbReference type="Proteomes" id="UP001310594">
    <property type="component" value="Unassembled WGS sequence"/>
</dbReference>
<feature type="region of interest" description="Disordered" evidence="1">
    <location>
        <begin position="89"/>
        <end position="116"/>
    </location>
</feature>
<evidence type="ECO:0000313" key="2">
    <source>
        <dbReference type="EMBL" id="KAK5690231.1"/>
    </source>
</evidence>
<gene>
    <name evidence="2" type="ORF">LTR97_012419</name>
</gene>
<dbReference type="EMBL" id="JAVRQU010000026">
    <property type="protein sequence ID" value="KAK5690231.1"/>
    <property type="molecule type" value="Genomic_DNA"/>
</dbReference>